<dbReference type="SMART" id="SM00028">
    <property type="entry name" value="TPR"/>
    <property type="match status" value="9"/>
</dbReference>
<dbReference type="Gene3D" id="2.40.10.410">
    <property type="entry name" value="FlgT, C-terminal domain"/>
    <property type="match status" value="1"/>
</dbReference>
<keyword evidence="1" id="KW-0677">Repeat</keyword>
<keyword evidence="2 3" id="KW-0802">TPR repeat</keyword>
<reference evidence="5" key="2">
    <citation type="journal article" date="2021" name="Microbiol. Resour. Announc.">
        <title>Complete Genome Sequences of Three Human Oral Treponema parvum Isolates.</title>
        <authorList>
            <person name="Zeng H."/>
            <person name="Watt R.M."/>
        </authorList>
    </citation>
    <scope>NUCLEOTIDE SEQUENCE</scope>
    <source>
        <strain evidence="5">ATCC 700773</strain>
    </source>
</reference>
<reference evidence="5" key="1">
    <citation type="submission" date="2020-05" db="EMBL/GenBank/DDBJ databases">
        <authorList>
            <person name="Zeng H."/>
            <person name="Chan Y.K."/>
            <person name="Watt R.M."/>
        </authorList>
    </citation>
    <scope>NUCLEOTIDE SEQUENCE</scope>
    <source>
        <strain evidence="5">ATCC 700773</strain>
    </source>
</reference>
<evidence type="ECO:0000313" key="5">
    <source>
        <dbReference type="EMBL" id="QTQ12041.1"/>
    </source>
</evidence>
<dbReference type="InterPro" id="IPR019734">
    <property type="entry name" value="TPR_rpt"/>
</dbReference>
<proteinExistence type="predicted"/>
<organism evidence="5 6">
    <name type="scientific">Treponema parvum</name>
    <dbReference type="NCBI Taxonomy" id="138851"/>
    <lineage>
        <taxon>Bacteria</taxon>
        <taxon>Pseudomonadati</taxon>
        <taxon>Spirochaetota</taxon>
        <taxon>Spirochaetia</taxon>
        <taxon>Spirochaetales</taxon>
        <taxon>Treponemataceae</taxon>
        <taxon>Treponema</taxon>
    </lineage>
</organism>
<dbReference type="PANTHER" id="PTHR44943:SF8">
    <property type="entry name" value="TPR REPEAT-CONTAINING PROTEIN MJ0263"/>
    <property type="match status" value="1"/>
</dbReference>
<dbReference type="InterPro" id="IPR011990">
    <property type="entry name" value="TPR-like_helical_dom_sf"/>
</dbReference>
<dbReference type="EMBL" id="CP054257">
    <property type="protein sequence ID" value="QTQ12041.1"/>
    <property type="molecule type" value="Genomic_DNA"/>
</dbReference>
<dbReference type="Pfam" id="PF14559">
    <property type="entry name" value="TPR_19"/>
    <property type="match status" value="2"/>
</dbReference>
<dbReference type="PANTHER" id="PTHR44943">
    <property type="entry name" value="CELLULOSE SYNTHASE OPERON PROTEIN C"/>
    <property type="match status" value="1"/>
</dbReference>
<evidence type="ECO:0000256" key="4">
    <source>
        <dbReference type="SAM" id="MobiDB-lite"/>
    </source>
</evidence>
<feature type="compositionally biased region" description="Low complexity" evidence="4">
    <location>
        <begin position="712"/>
        <end position="741"/>
    </location>
</feature>
<dbReference type="SUPFAM" id="SSF48452">
    <property type="entry name" value="TPR-like"/>
    <property type="match status" value="1"/>
</dbReference>
<evidence type="ECO:0000256" key="1">
    <source>
        <dbReference type="ARBA" id="ARBA00022737"/>
    </source>
</evidence>
<dbReference type="InterPro" id="IPR038165">
    <property type="entry name" value="FlgT_C_sf"/>
</dbReference>
<accession>A0A975F009</accession>
<sequence>MKKANNMHLLLTFVLSFAVSLLPVKELNAQQEWTAGVSLPTASAANAVLLAQAAGSGQVSQSASDFYKIGVSRQQSGSYYSAMEAFKQATMLNPTYGDAWLHLSQCAYYLDEFDLALQYADTAAKYAKNDSEIQNLRGMTYISLGNFTQARSIFEKVLSAYPNNIEARFGLAELDLFSGRIGDAENLYKDALKRQGSNRKALLSLALISAEQGKTELTRNYVSQALQYHSGNAEVHFLAAYLDAKAGNFESAEYRVRSSLQIDGSYYAAYELLANILFMRGKYTEAIDVCDFCIDRDRSNGKFWYIKGLSLYRQGKTAQALSVWENALYADPQNEILRAAFELLANETVPLEDKRRAVWAEYHVGKAKAYEKKFQGSAMRFEYQRALKLYPYDTDARTSYAEQLVRDGLYELYLEQLKFIKTGKEKAGEIPSSELTDTIEAYESLLQSTLASKWNIDPLYLDKIRWHLGICYESSPSELQHPESIRIVSELLCDMFSGISAASVDVKPIPVSGYADAFGKARRSGLDYFLILKLNETERELSADAVMYSALSGNEIRSFSVFRTGNDRYSISLRFLRRKILETLPVKGRVLAREGDTLLIDLGKTEGIVPGAEFDVVKKGEIRTANSSAGLSYKPSSVVGTAAVSAAGEEVSEAAFKQKGFFDNLNIGDEVALIRMPQADSAAESGVTSIAAPASGQGGVLSVSGGGAARGSANSNGAAAASETAPAAAADGRAASNSDAGDSSDGENELTYESMNLARRPVLIELIRNIGNTDQVK</sequence>
<dbReference type="InterPro" id="IPR051685">
    <property type="entry name" value="Ycf3/AcsC/BcsC/TPR_MFPF"/>
</dbReference>
<feature type="repeat" description="TPR" evidence="3">
    <location>
        <begin position="131"/>
        <end position="164"/>
    </location>
</feature>
<evidence type="ECO:0000256" key="2">
    <source>
        <dbReference type="ARBA" id="ARBA00022803"/>
    </source>
</evidence>
<dbReference type="Proteomes" id="UP000671995">
    <property type="component" value="Chromosome"/>
</dbReference>
<feature type="repeat" description="TPR" evidence="3">
    <location>
        <begin position="63"/>
        <end position="96"/>
    </location>
</feature>
<feature type="repeat" description="TPR" evidence="3">
    <location>
        <begin position="301"/>
        <end position="334"/>
    </location>
</feature>
<name>A0A975F009_9SPIR</name>
<dbReference type="Gene3D" id="1.25.40.10">
    <property type="entry name" value="Tetratricopeptide repeat domain"/>
    <property type="match status" value="2"/>
</dbReference>
<protein>
    <submittedName>
        <fullName evidence="5">Tetratricopeptide repeat protein</fullName>
    </submittedName>
</protein>
<dbReference type="RefSeq" id="WP_210116755.1">
    <property type="nucleotide sequence ID" value="NZ_CP054257.1"/>
</dbReference>
<gene>
    <name evidence="5" type="ORF">HRI96_07440</name>
</gene>
<evidence type="ECO:0000313" key="6">
    <source>
        <dbReference type="Proteomes" id="UP000671995"/>
    </source>
</evidence>
<evidence type="ECO:0000256" key="3">
    <source>
        <dbReference type="PROSITE-ProRule" id="PRU00339"/>
    </source>
</evidence>
<dbReference type="PROSITE" id="PS50005">
    <property type="entry name" value="TPR"/>
    <property type="match status" value="3"/>
</dbReference>
<dbReference type="AlphaFoldDB" id="A0A975F009"/>
<feature type="region of interest" description="Disordered" evidence="4">
    <location>
        <begin position="712"/>
        <end position="748"/>
    </location>
</feature>
<dbReference type="Pfam" id="PF12895">
    <property type="entry name" value="ANAPC3"/>
    <property type="match status" value="1"/>
</dbReference>